<dbReference type="SUPFAM" id="SSF50998">
    <property type="entry name" value="Quinoprotein alcohol dehydrogenase-like"/>
    <property type="match status" value="1"/>
</dbReference>
<keyword evidence="1 3" id="KW-0853">WD repeat</keyword>
<feature type="domain" description="TIR" evidence="6">
    <location>
        <begin position="34"/>
        <end position="170"/>
    </location>
</feature>
<protein>
    <submittedName>
        <fullName evidence="7">Toll/interleukin-1 receptor domain-containing protein</fullName>
    </submittedName>
</protein>
<evidence type="ECO:0000256" key="3">
    <source>
        <dbReference type="PROSITE-ProRule" id="PRU00221"/>
    </source>
</evidence>
<dbReference type="Proteomes" id="UP001595833">
    <property type="component" value="Unassembled WGS sequence"/>
</dbReference>
<dbReference type="InterPro" id="IPR036322">
    <property type="entry name" value="WD40_repeat_dom_sf"/>
</dbReference>
<feature type="repeat" description="WD" evidence="3">
    <location>
        <begin position="900"/>
        <end position="941"/>
    </location>
</feature>
<dbReference type="PANTHER" id="PTHR19848">
    <property type="entry name" value="WD40 REPEAT PROTEIN"/>
    <property type="match status" value="1"/>
</dbReference>
<keyword evidence="8" id="KW-1185">Reference proteome</keyword>
<feature type="repeat" description="WD" evidence="3">
    <location>
        <begin position="943"/>
        <end position="975"/>
    </location>
</feature>
<dbReference type="InterPro" id="IPR035897">
    <property type="entry name" value="Toll_tir_struct_dom_sf"/>
</dbReference>
<dbReference type="CDD" id="cd00200">
    <property type="entry name" value="WD40"/>
    <property type="match status" value="2"/>
</dbReference>
<dbReference type="Pfam" id="PF13676">
    <property type="entry name" value="TIR_2"/>
    <property type="match status" value="1"/>
</dbReference>
<dbReference type="InterPro" id="IPR001680">
    <property type="entry name" value="WD40_rpt"/>
</dbReference>
<feature type="repeat" description="WD" evidence="3">
    <location>
        <begin position="308"/>
        <end position="349"/>
    </location>
</feature>
<dbReference type="Gene3D" id="2.130.10.10">
    <property type="entry name" value="YVTN repeat-like/Quinoprotein amine dehydrogenase"/>
    <property type="match status" value="4"/>
</dbReference>
<dbReference type="InterPro" id="IPR015943">
    <property type="entry name" value="WD40/YVTN_repeat-like_dom_sf"/>
</dbReference>
<dbReference type="SUPFAM" id="SSF50978">
    <property type="entry name" value="WD40 repeat-like"/>
    <property type="match status" value="1"/>
</dbReference>
<dbReference type="PRINTS" id="PR00320">
    <property type="entry name" value="GPROTEINBRPT"/>
</dbReference>
<dbReference type="SMART" id="SM00320">
    <property type="entry name" value="WD40"/>
    <property type="match status" value="12"/>
</dbReference>
<evidence type="ECO:0000313" key="8">
    <source>
        <dbReference type="Proteomes" id="UP001595833"/>
    </source>
</evidence>
<dbReference type="EMBL" id="JBHSJB010000006">
    <property type="protein sequence ID" value="MFC5053540.1"/>
    <property type="molecule type" value="Genomic_DNA"/>
</dbReference>
<dbReference type="InterPro" id="IPR019775">
    <property type="entry name" value="WD40_repeat_CS"/>
</dbReference>
<dbReference type="SUPFAM" id="SSF52200">
    <property type="entry name" value="Toll/Interleukin receptor TIR domain"/>
    <property type="match status" value="1"/>
</dbReference>
<dbReference type="PROSITE" id="PS00678">
    <property type="entry name" value="WD_REPEATS_1"/>
    <property type="match status" value="2"/>
</dbReference>
<dbReference type="Pfam" id="PF00400">
    <property type="entry name" value="WD40"/>
    <property type="match status" value="9"/>
</dbReference>
<evidence type="ECO:0000313" key="7">
    <source>
        <dbReference type="EMBL" id="MFC5053540.1"/>
    </source>
</evidence>
<keyword evidence="5" id="KW-0812">Transmembrane</keyword>
<dbReference type="PROSITE" id="PS50082">
    <property type="entry name" value="WD_REPEATS_2"/>
    <property type="match status" value="8"/>
</dbReference>
<keyword evidence="7" id="KW-0675">Receptor</keyword>
<dbReference type="InterPro" id="IPR011047">
    <property type="entry name" value="Quinoprotein_ADH-like_sf"/>
</dbReference>
<evidence type="ECO:0000256" key="1">
    <source>
        <dbReference type="ARBA" id="ARBA00022574"/>
    </source>
</evidence>
<dbReference type="PROSITE" id="PS50294">
    <property type="entry name" value="WD_REPEATS_REGION"/>
    <property type="match status" value="5"/>
</dbReference>
<gene>
    <name evidence="7" type="ORF">ACFPFM_07190</name>
</gene>
<keyword evidence="5" id="KW-1133">Transmembrane helix</keyword>
<feature type="repeat" description="WD" evidence="3">
    <location>
        <begin position="499"/>
        <end position="531"/>
    </location>
</feature>
<feature type="repeat" description="WD" evidence="3">
    <location>
        <begin position="624"/>
        <end position="647"/>
    </location>
</feature>
<dbReference type="PANTHER" id="PTHR19848:SF8">
    <property type="entry name" value="F-BOX AND WD REPEAT DOMAIN CONTAINING 7"/>
    <property type="match status" value="1"/>
</dbReference>
<dbReference type="Gene3D" id="3.40.50.10140">
    <property type="entry name" value="Toll/interleukin-1 receptor homology (TIR) domain"/>
    <property type="match status" value="1"/>
</dbReference>
<comment type="caution">
    <text evidence="7">The sequence shown here is derived from an EMBL/GenBank/DDBJ whole genome shotgun (WGS) entry which is preliminary data.</text>
</comment>
<dbReference type="RefSeq" id="WP_344039497.1">
    <property type="nucleotide sequence ID" value="NZ_BAAAKE010000016.1"/>
</dbReference>
<feature type="repeat" description="WD" evidence="3">
    <location>
        <begin position="581"/>
        <end position="615"/>
    </location>
</feature>
<dbReference type="SMART" id="SM00255">
    <property type="entry name" value="TIR"/>
    <property type="match status" value="1"/>
</dbReference>
<feature type="repeat" description="WD" evidence="3">
    <location>
        <begin position="857"/>
        <end position="898"/>
    </location>
</feature>
<proteinExistence type="predicted"/>
<name>A0ABV9XT68_9PSEU</name>
<sequence>MIDAGGPSEEVDPAPTGRGSTSAGSERTDRPPSGQYDAFLSYSHADDRVAVAVERGLSRLMKRWHQRRAMRVFLDRNNLAANPDLWGWITDALDGSRCFILLASPHSAASPWVGLEVDHWMRTEPDRGRFLIVLAHGTIAWGEGDFDWNATDALPARLRGWFTAEPKWVDLSWAQGDVGLSTRHGAFRRALAELASPIHRVPVDDIEGEDLRQHRRTTAIRRFAIAFLVLSLVVVSGLLGYTAVLRNDVEAQRDAASSRDLASRSEAIGDDDPELARLLAVAAHEISPTGQARAAQLAATLRPGLAVLAPGGGAVGALAFSPDGKSLVVGTADKAMTVWDVTTLRRVGEPVTGHEAPPTSIAFSPDGGLLATGDGVDVRLWRLADRRPVEPERLDLDPDQDAPPAVDTAHRITFSRDGNLLLSTAASGAQIRMWDLATRTVTRPYVPSFGRVAAAFTADGGHLATLSDDGYLNFLRTGDWAGNPARIHENGSRNGTGPAVAISSDGRVLATVGSDAVLRFWDVATGQRLGEPITGRVDTDRTATVPAIAFAPDSVLFVAADHGGTVRLWDAAGQQPVGEPLRGHTGTVTTTEFSPDGQLLATGSADGTVRLWRVSLHRSAVAPLAGHAGRVFAVAFSPDGRMLATGGDARREAAIADRPYPCADVGWDMCFIGDQGAEPLSAGNITWWTAGEERPWSAEGPAVHLWDPARREHIAALDAGTTAVRAIVFDTDGTTLIAGGLTRGKGIFGTRFHGVLHAWQTDTRQPRTHTLHTDQTVRSLARHPDRHTLTVAADLSDENATGRTVFEWNLSTGKLSRTHLTDTAAYSTTSSTDGRVVAAGLRDGRVTMWRDAAPTELKGHGGPVGAVAISPDATTLATTSDDGTVRLWNVADGTRIGDPLIGHVGPVYAAAFSPNGEILATGGGDHSVRLWHLPTRRQLAPPHMAHHGTVRSAAFSPDGRTLATAGDDGGVRLWDTGPTTDPQRSLCATTDRTLSAEEWARYAPGLPHRTPCR</sequence>
<feature type="repeat" description="WD" evidence="3">
    <location>
        <begin position="538"/>
        <end position="570"/>
    </location>
</feature>
<feature type="region of interest" description="Disordered" evidence="4">
    <location>
        <begin position="1"/>
        <end position="33"/>
    </location>
</feature>
<keyword evidence="5" id="KW-0472">Membrane</keyword>
<evidence type="ECO:0000256" key="5">
    <source>
        <dbReference type="SAM" id="Phobius"/>
    </source>
</evidence>
<dbReference type="PROSITE" id="PS50104">
    <property type="entry name" value="TIR"/>
    <property type="match status" value="1"/>
</dbReference>
<reference evidence="8" key="1">
    <citation type="journal article" date="2019" name="Int. J. Syst. Evol. Microbiol.">
        <title>The Global Catalogue of Microorganisms (GCM) 10K type strain sequencing project: providing services to taxonomists for standard genome sequencing and annotation.</title>
        <authorList>
            <consortium name="The Broad Institute Genomics Platform"/>
            <consortium name="The Broad Institute Genome Sequencing Center for Infectious Disease"/>
            <person name="Wu L."/>
            <person name="Ma J."/>
        </authorList>
    </citation>
    <scope>NUCLEOTIDE SEQUENCE [LARGE SCALE GENOMIC DNA]</scope>
    <source>
        <strain evidence="8">KCTC 12848</strain>
    </source>
</reference>
<evidence type="ECO:0000256" key="2">
    <source>
        <dbReference type="ARBA" id="ARBA00022737"/>
    </source>
</evidence>
<dbReference type="InterPro" id="IPR020472">
    <property type="entry name" value="WD40_PAC1"/>
</dbReference>
<feature type="transmembrane region" description="Helical" evidence="5">
    <location>
        <begin position="223"/>
        <end position="244"/>
    </location>
</feature>
<evidence type="ECO:0000259" key="6">
    <source>
        <dbReference type="PROSITE" id="PS50104"/>
    </source>
</evidence>
<evidence type="ECO:0000256" key="4">
    <source>
        <dbReference type="SAM" id="MobiDB-lite"/>
    </source>
</evidence>
<dbReference type="InterPro" id="IPR000157">
    <property type="entry name" value="TIR_dom"/>
</dbReference>
<keyword evidence="2" id="KW-0677">Repeat</keyword>
<organism evidence="7 8">
    <name type="scientific">Saccharothrix xinjiangensis</name>
    <dbReference type="NCBI Taxonomy" id="204798"/>
    <lineage>
        <taxon>Bacteria</taxon>
        <taxon>Bacillati</taxon>
        <taxon>Actinomycetota</taxon>
        <taxon>Actinomycetes</taxon>
        <taxon>Pseudonocardiales</taxon>
        <taxon>Pseudonocardiaceae</taxon>
        <taxon>Saccharothrix</taxon>
    </lineage>
</organism>
<accession>A0ABV9XT68</accession>